<organism evidence="2 3">
    <name type="scientific">Synechococcus sp. (strain ATCC 27144 / PCC 6301 / SAUG 1402/1)</name>
    <name type="common">Anacystis nidulans</name>
    <dbReference type="NCBI Taxonomy" id="269084"/>
    <lineage>
        <taxon>Bacteria</taxon>
        <taxon>Bacillati</taxon>
        <taxon>Cyanobacteriota</taxon>
        <taxon>Cyanophyceae</taxon>
        <taxon>Synechococcales</taxon>
        <taxon>Synechococcaceae</taxon>
        <taxon>Synechococcus</taxon>
    </lineage>
</organism>
<dbReference type="EMBL" id="AP008231">
    <property type="protein sequence ID" value="BAD79989.1"/>
    <property type="molecule type" value="Genomic_DNA"/>
</dbReference>
<evidence type="ECO:0000313" key="3">
    <source>
        <dbReference type="Proteomes" id="UP000001175"/>
    </source>
</evidence>
<gene>
    <name evidence="2" type="ordered locus">syc1799_d</name>
</gene>
<evidence type="ECO:0000256" key="1">
    <source>
        <dbReference type="SAM" id="MobiDB-lite"/>
    </source>
</evidence>
<proteinExistence type="predicted"/>
<sequence length="118" mass="13707">MNSSFGSTPDGLLEIEAVQKAINRSRASVYRYINSDRQQLNPPYDPRKLNPELRTDHRDPLLFHPNEVARFARDVLKIRQVTVEVLNAPQTQTQELLTEILAELRLLRQLYEAQLPQK</sequence>
<name>A0A0H3K7A8_SYNP6</name>
<reference evidence="2 3" key="1">
    <citation type="journal article" date="2007" name="Photosyn. Res.">
        <title>Complete nucleotide sequence of the freshwater unicellular cyanobacterium Synechococcus elongatus PCC 6301 chromosome: gene content and organization.</title>
        <authorList>
            <person name="Sugita C."/>
            <person name="Ogata K."/>
            <person name="Shikata M."/>
            <person name="Jikuya H."/>
            <person name="Takano J."/>
            <person name="Furumichi M."/>
            <person name="Kanehisa M."/>
            <person name="Omata T."/>
            <person name="Sugiura M."/>
            <person name="Sugita M."/>
        </authorList>
    </citation>
    <scope>NUCLEOTIDE SEQUENCE [LARGE SCALE GENOMIC DNA]</scope>
    <source>
        <strain evidence="3">ATCC 27144 / PCC 6301 / SAUG 1402/1</strain>
    </source>
</reference>
<dbReference type="RefSeq" id="WP_011244109.1">
    <property type="nucleotide sequence ID" value="NC_006576.1"/>
</dbReference>
<accession>A0A0H3K7A8</accession>
<protein>
    <recommendedName>
        <fullName evidence="4">Resolvase</fullName>
    </recommendedName>
</protein>
<dbReference type="GeneID" id="72431188"/>
<dbReference type="AlphaFoldDB" id="A0A0H3K7A8"/>
<evidence type="ECO:0000313" key="2">
    <source>
        <dbReference type="EMBL" id="BAD79989.1"/>
    </source>
</evidence>
<feature type="region of interest" description="Disordered" evidence="1">
    <location>
        <begin position="37"/>
        <end position="59"/>
    </location>
</feature>
<dbReference type="eggNOG" id="ENOG5032R62">
    <property type="taxonomic scope" value="Bacteria"/>
</dbReference>
<evidence type="ECO:0008006" key="4">
    <source>
        <dbReference type="Google" id="ProtNLM"/>
    </source>
</evidence>
<dbReference type="Proteomes" id="UP000001175">
    <property type="component" value="Chromosome"/>
</dbReference>
<feature type="compositionally biased region" description="Basic and acidic residues" evidence="1">
    <location>
        <begin position="45"/>
        <end position="59"/>
    </location>
</feature>
<dbReference type="KEGG" id="syc:syc1799_d"/>